<sequence>MLGKGGPQVLDIRLRSQEKQLMGGLLLIESERIRRTLRDISMGALSKLIPVLEAKAVDMGSYGPRLQSPGTRALLGLR</sequence>
<evidence type="ECO:0000313" key="2">
    <source>
        <dbReference type="Proteomes" id="UP001338125"/>
    </source>
</evidence>
<evidence type="ECO:0000313" key="1">
    <source>
        <dbReference type="EMBL" id="KAK5994966.1"/>
    </source>
</evidence>
<dbReference type="Proteomes" id="UP001338125">
    <property type="component" value="Unassembled WGS sequence"/>
</dbReference>
<gene>
    <name evidence="1" type="ORF">PT974_03355</name>
</gene>
<keyword evidence="2" id="KW-1185">Reference proteome</keyword>
<accession>A0ABR0ST58</accession>
<comment type="caution">
    <text evidence="1">The sequence shown here is derived from an EMBL/GenBank/DDBJ whole genome shotgun (WGS) entry which is preliminary data.</text>
</comment>
<proteinExistence type="predicted"/>
<reference evidence="1 2" key="1">
    <citation type="submission" date="2024-01" db="EMBL/GenBank/DDBJ databases">
        <title>Complete genome of Cladobotryum mycophilum ATHUM6906.</title>
        <authorList>
            <person name="Christinaki A.C."/>
            <person name="Myridakis A.I."/>
            <person name="Kouvelis V.N."/>
        </authorList>
    </citation>
    <scope>NUCLEOTIDE SEQUENCE [LARGE SCALE GENOMIC DNA]</scope>
    <source>
        <strain evidence="1 2">ATHUM6906</strain>
    </source>
</reference>
<dbReference type="EMBL" id="JAVFKD010000004">
    <property type="protein sequence ID" value="KAK5994966.1"/>
    <property type="molecule type" value="Genomic_DNA"/>
</dbReference>
<protein>
    <submittedName>
        <fullName evidence="1">Uncharacterized protein</fullName>
    </submittedName>
</protein>
<organism evidence="1 2">
    <name type="scientific">Cladobotryum mycophilum</name>
    <dbReference type="NCBI Taxonomy" id="491253"/>
    <lineage>
        <taxon>Eukaryota</taxon>
        <taxon>Fungi</taxon>
        <taxon>Dikarya</taxon>
        <taxon>Ascomycota</taxon>
        <taxon>Pezizomycotina</taxon>
        <taxon>Sordariomycetes</taxon>
        <taxon>Hypocreomycetidae</taxon>
        <taxon>Hypocreales</taxon>
        <taxon>Hypocreaceae</taxon>
        <taxon>Cladobotryum</taxon>
    </lineage>
</organism>
<name>A0ABR0ST58_9HYPO</name>